<gene>
    <name evidence="1" type="ORF">NVV43_29400</name>
</gene>
<protein>
    <submittedName>
        <fullName evidence="1">L,D-transpeptidase</fullName>
    </submittedName>
</protein>
<dbReference type="EMBL" id="JANPXH010001442">
    <property type="protein sequence ID" value="MCR6679565.1"/>
    <property type="molecule type" value="Genomic_DNA"/>
</dbReference>
<dbReference type="AlphaFoldDB" id="A0AAW5MV67"/>
<evidence type="ECO:0000313" key="2">
    <source>
        <dbReference type="Proteomes" id="UP001206878"/>
    </source>
</evidence>
<organism evidence="1 2">
    <name type="scientific">Escherichia marmotae</name>
    <dbReference type="NCBI Taxonomy" id="1499973"/>
    <lineage>
        <taxon>Bacteria</taxon>
        <taxon>Pseudomonadati</taxon>
        <taxon>Pseudomonadota</taxon>
        <taxon>Gammaproteobacteria</taxon>
        <taxon>Enterobacterales</taxon>
        <taxon>Enterobacteriaceae</taxon>
        <taxon>Escherichia</taxon>
    </lineage>
</organism>
<reference evidence="1" key="1">
    <citation type="submission" date="2022-07" db="EMBL/GenBank/DDBJ databases">
        <title>Diversity of ethanolamine utilization by human commensal Escherichia coli.</title>
        <authorList>
            <person name="Jubelin G."/>
        </authorList>
    </citation>
    <scope>NUCLEOTIDE SEQUENCE</scope>
    <source>
        <strain evidence="1">S1</strain>
    </source>
</reference>
<accession>A0AAW5MV67</accession>
<dbReference type="Proteomes" id="UP001206878">
    <property type="component" value="Unassembled WGS sequence"/>
</dbReference>
<name>A0AAW5MV67_9ESCH</name>
<evidence type="ECO:0000313" key="1">
    <source>
        <dbReference type="EMBL" id="MCR6679565.1"/>
    </source>
</evidence>
<sequence>MLFSSHNSLAVTYTLPPEGSRLVGQSLTVSVPDRNIQPLDTFAAQYGLGLSNMLVAYPGVDVFLP</sequence>
<proteinExistence type="predicted"/>
<comment type="caution">
    <text evidence="1">The sequence shown here is derived from an EMBL/GenBank/DDBJ whole genome shotgun (WGS) entry which is preliminary data.</text>
</comment>
<feature type="non-terminal residue" evidence="1">
    <location>
        <position position="65"/>
    </location>
</feature>